<dbReference type="Gene3D" id="1.25.40.10">
    <property type="entry name" value="Tetratricopeptide repeat domain"/>
    <property type="match status" value="2"/>
</dbReference>
<protein>
    <submittedName>
        <fullName evidence="4">O-linked GlcNAc transferase</fullName>
    </submittedName>
</protein>
<evidence type="ECO:0000256" key="2">
    <source>
        <dbReference type="ARBA" id="ARBA00022803"/>
    </source>
</evidence>
<reference evidence="4 5" key="1">
    <citation type="journal article" date="2013" name="Curr. Biol.">
        <title>The Genome of the Foraminiferan Reticulomyxa filosa.</title>
        <authorList>
            <person name="Glockner G."/>
            <person name="Hulsmann N."/>
            <person name="Schleicher M."/>
            <person name="Noegel A.A."/>
            <person name="Eichinger L."/>
            <person name="Gallinger C."/>
            <person name="Pawlowski J."/>
            <person name="Sierra R."/>
            <person name="Euteneuer U."/>
            <person name="Pillet L."/>
            <person name="Moustafa A."/>
            <person name="Platzer M."/>
            <person name="Groth M."/>
            <person name="Szafranski K."/>
            <person name="Schliwa M."/>
        </authorList>
    </citation>
    <scope>NUCLEOTIDE SEQUENCE [LARGE SCALE GENOMIC DNA]</scope>
</reference>
<keyword evidence="3" id="KW-1133">Transmembrane helix</keyword>
<dbReference type="GO" id="GO:0016740">
    <property type="term" value="F:transferase activity"/>
    <property type="evidence" value="ECO:0007669"/>
    <property type="project" value="UniProtKB-KW"/>
</dbReference>
<keyword evidence="1" id="KW-0677">Repeat</keyword>
<evidence type="ECO:0000313" key="4">
    <source>
        <dbReference type="EMBL" id="ETO29583.1"/>
    </source>
</evidence>
<dbReference type="SMART" id="SM00028">
    <property type="entry name" value="TPR"/>
    <property type="match status" value="5"/>
</dbReference>
<proteinExistence type="predicted"/>
<sequence length="433" mass="52564">MSASEIEALTSDSYFDHDVYYRRCAVIASNLHNWDNALVIAKRAISIDPNYSFNHALLADIYTYTQNKIVANTKHTNPNFCVYVIIFYFFYFLFFVQFKVLFLFFSLSFLKNDIYQYHKAFKCYEKAQSLQPDECSFYSDIAYLHLLSHRYSDSDKYWQIALEKNKNLENIFNYYRYGNYLYWLNRHKEALQVVNRILSITTKEKSPYWLKGKILRNYQHRYKLEEEIHSCYLKYLESPDLELLKVFQTSYLLFLVNTCQNYTKAYEFYYTSVGMTPDEVDSKVKPISDIMPWELDDQFLIDMSFANLLSHDGKIEKAEFYFLRWKEYMEQNKKFPTDPRNKWYFHYFYAFHLHYQKKELQKAVLQYLEALRYREFSVHTHFYLSKCNIELKDFHNANVHLNKAYEIDNDVYEVYMEYNTLHSLIENNLNLNK</sequence>
<accession>X6NUI4</accession>
<keyword evidence="3" id="KW-0812">Transmembrane</keyword>
<keyword evidence="3" id="KW-0472">Membrane</keyword>
<dbReference type="InterPro" id="IPR011990">
    <property type="entry name" value="TPR-like_helical_dom_sf"/>
</dbReference>
<keyword evidence="2" id="KW-0802">TPR repeat</keyword>
<dbReference type="InterPro" id="IPR051685">
    <property type="entry name" value="Ycf3/AcsC/BcsC/TPR_MFPF"/>
</dbReference>
<dbReference type="EMBL" id="ASPP01005971">
    <property type="protein sequence ID" value="ETO29583.1"/>
    <property type="molecule type" value="Genomic_DNA"/>
</dbReference>
<dbReference type="InterPro" id="IPR019734">
    <property type="entry name" value="TPR_rpt"/>
</dbReference>
<evidence type="ECO:0000313" key="5">
    <source>
        <dbReference type="Proteomes" id="UP000023152"/>
    </source>
</evidence>
<gene>
    <name evidence="4" type="ORF">RFI_07538</name>
</gene>
<dbReference type="AlphaFoldDB" id="X6NUI4"/>
<feature type="transmembrane region" description="Helical" evidence="3">
    <location>
        <begin position="82"/>
        <end position="110"/>
    </location>
</feature>
<dbReference type="PANTHER" id="PTHR44943:SF8">
    <property type="entry name" value="TPR REPEAT-CONTAINING PROTEIN MJ0263"/>
    <property type="match status" value="1"/>
</dbReference>
<comment type="caution">
    <text evidence="4">The sequence shown here is derived from an EMBL/GenBank/DDBJ whole genome shotgun (WGS) entry which is preliminary data.</text>
</comment>
<keyword evidence="4" id="KW-0808">Transferase</keyword>
<keyword evidence="5" id="KW-1185">Reference proteome</keyword>
<dbReference type="SUPFAM" id="SSF48452">
    <property type="entry name" value="TPR-like"/>
    <property type="match status" value="3"/>
</dbReference>
<dbReference type="PANTHER" id="PTHR44943">
    <property type="entry name" value="CELLULOSE SYNTHASE OPERON PROTEIN C"/>
    <property type="match status" value="1"/>
</dbReference>
<evidence type="ECO:0000256" key="3">
    <source>
        <dbReference type="SAM" id="Phobius"/>
    </source>
</evidence>
<name>X6NUI4_RETFI</name>
<evidence type="ECO:0000256" key="1">
    <source>
        <dbReference type="ARBA" id="ARBA00022737"/>
    </source>
</evidence>
<organism evidence="4 5">
    <name type="scientific">Reticulomyxa filosa</name>
    <dbReference type="NCBI Taxonomy" id="46433"/>
    <lineage>
        <taxon>Eukaryota</taxon>
        <taxon>Sar</taxon>
        <taxon>Rhizaria</taxon>
        <taxon>Retaria</taxon>
        <taxon>Foraminifera</taxon>
        <taxon>Monothalamids</taxon>
        <taxon>Reticulomyxidae</taxon>
        <taxon>Reticulomyxa</taxon>
    </lineage>
</organism>
<dbReference type="Proteomes" id="UP000023152">
    <property type="component" value="Unassembled WGS sequence"/>
</dbReference>